<dbReference type="AlphaFoldDB" id="A0A1D7TGS8"/>
<dbReference type="KEGG" id="shal:SHALO_0426"/>
<evidence type="ECO:0000313" key="1">
    <source>
        <dbReference type="EMBL" id="AOO64222.1"/>
    </source>
</evidence>
<protein>
    <submittedName>
        <fullName evidence="1">Uncharacterized protein</fullName>
    </submittedName>
</protein>
<dbReference type="RefSeq" id="WP_069477181.1">
    <property type="nucleotide sequence ID" value="NZ_CP017111.1"/>
</dbReference>
<sequence>MTQTQMVKLLGVSDRTLRSWKTNRNSLYTLLDRLDFNQSEELLSQKDNMHVKKLLENQEYFQEYRSFEKELFKFLVSKFDTNVLKKMAKDTALSKEARARSAYLYTFLTKKPLKLSFSLNKKVGLYHGRKQESGDGLADYYGLLSGVDANRFNQYKTKGNN</sequence>
<dbReference type="EMBL" id="CP017111">
    <property type="protein sequence ID" value="AOO64222.1"/>
    <property type="molecule type" value="Genomic_DNA"/>
</dbReference>
<accession>A0A1D7TGS8</accession>
<name>A0A1D7TGS8_9BACT</name>
<keyword evidence="2" id="KW-1185">Reference proteome</keyword>
<dbReference type="PATRIC" id="fig|1193502.14.peg.439"/>
<dbReference type="STRING" id="1193502.SHALO_0426"/>
<gene>
    <name evidence="1" type="ORF">SHALO_0426</name>
</gene>
<reference evidence="2" key="1">
    <citation type="submission" date="2016-08" db="EMBL/GenBank/DDBJ databases">
        <title>Complete genome sequence of the organohalide-respiring Epsilonproteobacterium Sulfurospirillum halorespirans.</title>
        <authorList>
            <person name="Goris T."/>
            <person name="Zimmermann J."/>
            <person name="Schenz B."/>
            <person name="Lemos M."/>
            <person name="Hackermueller J."/>
            <person name="Diekert G."/>
        </authorList>
    </citation>
    <scope>NUCLEOTIDE SEQUENCE [LARGE SCALE GENOMIC DNA]</scope>
    <source>
        <strain>DSM 13726</strain>
        <strain evidence="2">PCE-M2</strain>
    </source>
</reference>
<dbReference type="Proteomes" id="UP000094609">
    <property type="component" value="Chromosome"/>
</dbReference>
<evidence type="ECO:0000313" key="2">
    <source>
        <dbReference type="Proteomes" id="UP000094609"/>
    </source>
</evidence>
<organism evidence="1 2">
    <name type="scientific">Sulfurospirillum halorespirans DSM 13726</name>
    <dbReference type="NCBI Taxonomy" id="1193502"/>
    <lineage>
        <taxon>Bacteria</taxon>
        <taxon>Pseudomonadati</taxon>
        <taxon>Campylobacterota</taxon>
        <taxon>Epsilonproteobacteria</taxon>
        <taxon>Campylobacterales</taxon>
        <taxon>Sulfurospirillaceae</taxon>
        <taxon>Sulfurospirillum</taxon>
    </lineage>
</organism>
<proteinExistence type="predicted"/>